<protein>
    <recommendedName>
        <fullName evidence="1">DUF6456 domain-containing protein</fullName>
    </recommendedName>
</protein>
<dbReference type="KEGG" id="sphl:LPB140_06580"/>
<dbReference type="AlphaFoldDB" id="A0A1L3JF29"/>
<dbReference type="EMBL" id="CP018154">
    <property type="protein sequence ID" value="APG63663.1"/>
    <property type="molecule type" value="Genomic_DNA"/>
</dbReference>
<keyword evidence="3" id="KW-1185">Reference proteome</keyword>
<gene>
    <name evidence="2" type="ORF">LPB140_06580</name>
</gene>
<organism evidence="2 3">
    <name type="scientific">Sphingorhabdus lutea</name>
    <dbReference type="NCBI Taxonomy" id="1913578"/>
    <lineage>
        <taxon>Bacteria</taxon>
        <taxon>Pseudomonadati</taxon>
        <taxon>Pseudomonadota</taxon>
        <taxon>Alphaproteobacteria</taxon>
        <taxon>Sphingomonadales</taxon>
        <taxon>Sphingomonadaceae</taxon>
        <taxon>Sphingorhabdus</taxon>
    </lineage>
</organism>
<dbReference type="Pfam" id="PF20057">
    <property type="entry name" value="DUF6456"/>
    <property type="match status" value="1"/>
</dbReference>
<sequence length="157" mass="17702">MDRKMVDKDIKENIGISGRVRKRTVSVNLHESPLGWLHSHGHINDAQLLAGEKLRRDFEMAGLSPNVTMNWDGLSVRHGKNGAAQSPISHVAIDAKARFLLAMKEMGSDLYDICWRVICAGEKINLAERQLGWPNRSGKLVLRIALDRLVRHYKISL</sequence>
<dbReference type="InterPro" id="IPR045599">
    <property type="entry name" value="DUF6456"/>
</dbReference>
<evidence type="ECO:0000313" key="3">
    <source>
        <dbReference type="Proteomes" id="UP000242561"/>
    </source>
</evidence>
<evidence type="ECO:0000259" key="1">
    <source>
        <dbReference type="Pfam" id="PF20057"/>
    </source>
</evidence>
<dbReference type="OrthoDB" id="7476630at2"/>
<proteinExistence type="predicted"/>
<name>A0A1L3JF29_9SPHN</name>
<evidence type="ECO:0000313" key="2">
    <source>
        <dbReference type="EMBL" id="APG63663.1"/>
    </source>
</evidence>
<dbReference type="STRING" id="1913578.LPB140_06580"/>
<dbReference type="Proteomes" id="UP000242561">
    <property type="component" value="Chromosome"/>
</dbReference>
<reference evidence="2 3" key="1">
    <citation type="submission" date="2016-11" db="EMBL/GenBank/DDBJ databases">
        <title>Sphingorhabdus sp. LPB0140, isolated from marine environment.</title>
        <authorList>
            <person name="Kim E."/>
            <person name="Yi H."/>
        </authorList>
    </citation>
    <scope>NUCLEOTIDE SEQUENCE [LARGE SCALE GENOMIC DNA]</scope>
    <source>
        <strain evidence="2 3">LPB0140</strain>
    </source>
</reference>
<accession>A0A1L3JF29</accession>
<feature type="domain" description="DUF6456" evidence="1">
    <location>
        <begin position="26"/>
        <end position="154"/>
    </location>
</feature>